<feature type="domain" description="TIR" evidence="2">
    <location>
        <begin position="21"/>
        <end position="157"/>
    </location>
</feature>
<dbReference type="Gene3D" id="3.40.50.10140">
    <property type="entry name" value="Toll/interleukin-1 receptor homology (TIR) domain"/>
    <property type="match status" value="1"/>
</dbReference>
<dbReference type="SUPFAM" id="SSF52540">
    <property type="entry name" value="P-loop containing nucleoside triphosphate hydrolases"/>
    <property type="match status" value="1"/>
</dbReference>
<comment type="caution">
    <text evidence="3">The sequence shown here is derived from an EMBL/GenBank/DDBJ whole genome shotgun (WGS) entry which is preliminary data.</text>
</comment>
<dbReference type="InterPro" id="IPR035897">
    <property type="entry name" value="Toll_tir_struct_dom_sf"/>
</dbReference>
<evidence type="ECO:0000259" key="2">
    <source>
        <dbReference type="PROSITE" id="PS50104"/>
    </source>
</evidence>
<dbReference type="Proteomes" id="UP000054623">
    <property type="component" value="Unassembled WGS sequence"/>
</dbReference>
<gene>
    <name evidence="3" type="ORF">AT727_02720</name>
</gene>
<dbReference type="PROSITE" id="PS50104">
    <property type="entry name" value="TIR"/>
    <property type="match status" value="1"/>
</dbReference>
<keyword evidence="1" id="KW-0175">Coiled coil</keyword>
<organism evidence="3 4">
    <name type="scientific">Desulfitobacterium hafniense</name>
    <name type="common">Desulfitobacterium frappieri</name>
    <dbReference type="NCBI Taxonomy" id="49338"/>
    <lineage>
        <taxon>Bacteria</taxon>
        <taxon>Bacillati</taxon>
        <taxon>Bacillota</taxon>
        <taxon>Clostridia</taxon>
        <taxon>Eubacteriales</taxon>
        <taxon>Desulfitobacteriaceae</taxon>
        <taxon>Desulfitobacterium</taxon>
    </lineage>
</organism>
<dbReference type="InterPro" id="IPR027417">
    <property type="entry name" value="P-loop_NTPase"/>
</dbReference>
<dbReference type="SMART" id="SM00255">
    <property type="entry name" value="TIR"/>
    <property type="match status" value="1"/>
</dbReference>
<dbReference type="EMBL" id="LOCK01000017">
    <property type="protein sequence ID" value="KTE91862.1"/>
    <property type="molecule type" value="Genomic_DNA"/>
</dbReference>
<protein>
    <recommendedName>
        <fullName evidence="2">TIR domain-containing protein</fullName>
    </recommendedName>
</protein>
<dbReference type="SUPFAM" id="SSF48452">
    <property type="entry name" value="TPR-like"/>
    <property type="match status" value="1"/>
</dbReference>
<proteinExistence type="predicted"/>
<dbReference type="AlphaFoldDB" id="A0A0W1JK80"/>
<dbReference type="InterPro" id="IPR011990">
    <property type="entry name" value="TPR-like_helical_dom_sf"/>
</dbReference>
<evidence type="ECO:0000313" key="4">
    <source>
        <dbReference type="Proteomes" id="UP000054623"/>
    </source>
</evidence>
<feature type="coiled-coil region" evidence="1">
    <location>
        <begin position="660"/>
        <end position="721"/>
    </location>
</feature>
<dbReference type="SUPFAM" id="SSF52200">
    <property type="entry name" value="Toll/Interleukin receptor TIR domain"/>
    <property type="match status" value="1"/>
</dbReference>
<evidence type="ECO:0000256" key="1">
    <source>
        <dbReference type="SAM" id="Coils"/>
    </source>
</evidence>
<dbReference type="Gene3D" id="1.25.40.1040">
    <property type="match status" value="1"/>
</dbReference>
<evidence type="ECO:0000313" key="3">
    <source>
        <dbReference type="EMBL" id="KTE91862.1"/>
    </source>
</evidence>
<sequence>MQDNNGPCRNFYQLVFEEGKFMPRAFLSHSSADKKSYVEMVAKKLGYNTCVYDEFSFEEGMKSAEEIMKGLSRSDLFVLFLSDSALESNWVKNELNTAQELLNTGDMKRILPIIIDKNITYKDNRIPQWLRDEYNLKYVSRPTVAARRITQKLREISWEQHPRLKEKDQIFVGRNNLTKTFEERIDAFDLQTPTCIFASGIRKIGRRTLLKNCLTKSNVVDDSYQPPIITLNSHEGLEDFIIRIYDLGFSGEFNLSDFMTTEIDHKIGIATELIRDIQVAKEILFILDNGCIITPDREINQWFLQILSHLPNQDRVTFGIASSFRLDKKYIRTRNNIFYIEVPELDKVEREGLLKRYSKFEKLELQPDELKFFGDLLNGYPEQVYYAVDLIKDLGIFQAKKDSYLIQEFNTERVNILMNKYDNNQKSKDFLYFLSEFEFVDYDFIFEIVGDEEFYINLLNELLASAICEHLGANKEYIRINDIIRDFVKRNNLSLPKEYKDKLEDHLNNFLSNYQKEEKSAADLLYSMKEALIQGKSIDEKYLIPSQFLKTMTELYDRHKRYGEIVKLADRVLQNEEYMDHRITEEIRYYLCLALARQKDSRFLQEVQKIDGANHDFLFGFFFRITGNYRKAIERLETAIEKRPHFSFAERELVNVYLLIEDFERALTLAKQNYERDKNNPYHIQAYFRCLIAEDKINGNEEKMEELLDNLNKLKTEKAKQMYMRAKAQYLAFHKDDEIGALELADLATKTYSHDIYCWFTKFDICEKYDKIDEMGNILKVLDKMIDKNSSFYSILINLKALYLAKSDQKPEALKLVFSLNNYPENALDKIIKRIESTKIPRMNKRSIKI</sequence>
<dbReference type="Pfam" id="PF13676">
    <property type="entry name" value="TIR_2"/>
    <property type="match status" value="1"/>
</dbReference>
<accession>A0A0W1JK80</accession>
<dbReference type="InterPro" id="IPR000157">
    <property type="entry name" value="TIR_dom"/>
</dbReference>
<dbReference type="GO" id="GO:0007165">
    <property type="term" value="P:signal transduction"/>
    <property type="evidence" value="ECO:0007669"/>
    <property type="project" value="InterPro"/>
</dbReference>
<reference evidence="3 4" key="1">
    <citation type="submission" date="2015-12" db="EMBL/GenBank/DDBJ databases">
        <title>Draft Genome Sequence of Desulfitobacterium hafniense Strain DH, a Sulfate-reducing Bacterium Isolated from Paddy Soils.</title>
        <authorList>
            <person name="Bao P."/>
            <person name="Zhang X."/>
            <person name="Li G."/>
        </authorList>
    </citation>
    <scope>NUCLEOTIDE SEQUENCE [LARGE SCALE GENOMIC DNA]</scope>
    <source>
        <strain evidence="3 4">DH</strain>
    </source>
</reference>
<name>A0A0W1JK80_DESHA</name>